<evidence type="ECO:0000313" key="3">
    <source>
        <dbReference type="Proteomes" id="UP000250163"/>
    </source>
</evidence>
<proteinExistence type="predicted"/>
<name>A0A330LL98_9GAMM</name>
<reference evidence="3" key="1">
    <citation type="submission" date="2018-05" db="EMBL/GenBank/DDBJ databases">
        <authorList>
            <person name="Cea G.-C."/>
            <person name="William W."/>
        </authorList>
    </citation>
    <scope>NUCLEOTIDE SEQUENCE [LARGE SCALE GENOMIC DNA]</scope>
    <source>
        <strain evidence="3">DB21MT 5</strain>
    </source>
</reference>
<keyword evidence="1" id="KW-0472">Membrane</keyword>
<keyword evidence="1" id="KW-0812">Transmembrane</keyword>
<sequence>MHKNLCKQIEIQPEITVNAHQQGFIEVSTGVFIEPSMNKRKHRFSLIVKTEAFMFICVLGLLLNHCI</sequence>
<dbReference type="EMBL" id="LS483250">
    <property type="protein sequence ID" value="SQD77847.1"/>
    <property type="molecule type" value="Genomic_DNA"/>
</dbReference>
<dbReference type="KEGG" id="mya:MORIYA_1369"/>
<gene>
    <name evidence="2" type="ORF">MORIYA_1369</name>
</gene>
<feature type="transmembrane region" description="Helical" evidence="1">
    <location>
        <begin position="46"/>
        <end position="63"/>
    </location>
</feature>
<keyword evidence="3" id="KW-1185">Reference proteome</keyword>
<protein>
    <submittedName>
        <fullName evidence="2">Uncharacterized protein</fullName>
    </submittedName>
</protein>
<dbReference type="AlphaFoldDB" id="A0A330LL98"/>
<evidence type="ECO:0000256" key="1">
    <source>
        <dbReference type="SAM" id="Phobius"/>
    </source>
</evidence>
<accession>A0A330LL98</accession>
<evidence type="ECO:0000313" key="2">
    <source>
        <dbReference type="EMBL" id="SQD77847.1"/>
    </source>
</evidence>
<dbReference type="Proteomes" id="UP000250163">
    <property type="component" value="Chromosome MORIYA"/>
</dbReference>
<organism evidence="2 3">
    <name type="scientific">Moritella yayanosii</name>
    <dbReference type="NCBI Taxonomy" id="69539"/>
    <lineage>
        <taxon>Bacteria</taxon>
        <taxon>Pseudomonadati</taxon>
        <taxon>Pseudomonadota</taxon>
        <taxon>Gammaproteobacteria</taxon>
        <taxon>Alteromonadales</taxon>
        <taxon>Moritellaceae</taxon>
        <taxon>Moritella</taxon>
    </lineage>
</organism>
<keyword evidence="1" id="KW-1133">Transmembrane helix</keyword>